<comment type="caution">
    <text evidence="13">The sequence shown here is derived from an EMBL/GenBank/DDBJ whole genome shotgun (WGS) entry which is preliminary data.</text>
</comment>
<evidence type="ECO:0000256" key="6">
    <source>
        <dbReference type="ARBA" id="ARBA00022989"/>
    </source>
</evidence>
<dbReference type="PANTHER" id="PTHR11920">
    <property type="entry name" value="GUANYLYL CYCLASE"/>
    <property type="match status" value="1"/>
</dbReference>
<feature type="transmembrane region" description="Helical" evidence="11">
    <location>
        <begin position="386"/>
        <end position="406"/>
    </location>
</feature>
<dbReference type="OrthoDB" id="60033at2759"/>
<accession>A0A8S3RWY1</accession>
<dbReference type="Pfam" id="PF08376">
    <property type="entry name" value="NIT"/>
    <property type="match status" value="1"/>
</dbReference>
<dbReference type="PROSITE" id="PS00452">
    <property type="entry name" value="GUANYLATE_CYCLASE_1"/>
    <property type="match status" value="1"/>
</dbReference>
<dbReference type="GO" id="GO:0007168">
    <property type="term" value="P:receptor guanylyl cyclase signaling pathway"/>
    <property type="evidence" value="ECO:0007669"/>
    <property type="project" value="TreeGrafter"/>
</dbReference>
<keyword evidence="9" id="KW-0141">cGMP biosynthesis</keyword>
<name>A0A8S3RWY1_MYTED</name>
<evidence type="ECO:0000256" key="7">
    <source>
        <dbReference type="ARBA" id="ARBA00023136"/>
    </source>
</evidence>
<protein>
    <recommendedName>
        <fullName evidence="2">guanylate cyclase</fullName>
        <ecNumber evidence="2">4.6.1.2</ecNumber>
    </recommendedName>
</protein>
<dbReference type="SMART" id="SM00044">
    <property type="entry name" value="CYCc"/>
    <property type="match status" value="1"/>
</dbReference>
<dbReference type="Pfam" id="PF07701">
    <property type="entry name" value="HNOBA"/>
    <property type="match status" value="1"/>
</dbReference>
<dbReference type="GO" id="GO:0004016">
    <property type="term" value="F:adenylate cyclase activity"/>
    <property type="evidence" value="ECO:0007669"/>
    <property type="project" value="TreeGrafter"/>
</dbReference>
<evidence type="ECO:0000256" key="11">
    <source>
        <dbReference type="SAM" id="Phobius"/>
    </source>
</evidence>
<keyword evidence="8 10" id="KW-0456">Lyase</keyword>
<dbReference type="InterPro" id="IPR001054">
    <property type="entry name" value="A/G_cyclase"/>
</dbReference>
<dbReference type="CDD" id="cd07302">
    <property type="entry name" value="CHD"/>
    <property type="match status" value="1"/>
</dbReference>
<dbReference type="InterPro" id="IPR018297">
    <property type="entry name" value="A/G_cyclase_CS"/>
</dbReference>
<dbReference type="PROSITE" id="PS50125">
    <property type="entry name" value="GUANYLATE_CYCLASE_2"/>
    <property type="match status" value="1"/>
</dbReference>
<evidence type="ECO:0000256" key="1">
    <source>
        <dbReference type="ARBA" id="ARBA00004479"/>
    </source>
</evidence>
<feature type="transmembrane region" description="Helical" evidence="11">
    <location>
        <begin position="42"/>
        <end position="62"/>
    </location>
</feature>
<keyword evidence="4" id="KW-0732">Signal</keyword>
<dbReference type="InterPro" id="IPR011645">
    <property type="entry name" value="HNOB_dom_associated"/>
</dbReference>
<dbReference type="SUPFAM" id="SSF55073">
    <property type="entry name" value="Nucleotide cyclase"/>
    <property type="match status" value="1"/>
</dbReference>
<dbReference type="GO" id="GO:0004383">
    <property type="term" value="F:guanylate cyclase activity"/>
    <property type="evidence" value="ECO:0007669"/>
    <property type="project" value="UniProtKB-EC"/>
</dbReference>
<evidence type="ECO:0000256" key="2">
    <source>
        <dbReference type="ARBA" id="ARBA00012202"/>
    </source>
</evidence>
<dbReference type="InterPro" id="IPR013587">
    <property type="entry name" value="Nitrate/nitrite_sensing"/>
</dbReference>
<comment type="similarity">
    <text evidence="10">Belongs to the adenylyl cyclase class-4/guanylyl cyclase family.</text>
</comment>
<keyword evidence="14" id="KW-1185">Reference proteome</keyword>
<gene>
    <name evidence="13" type="ORF">MEDL_23316</name>
</gene>
<dbReference type="Pfam" id="PF00211">
    <property type="entry name" value="Guanylate_cyc"/>
    <property type="match status" value="1"/>
</dbReference>
<evidence type="ECO:0000256" key="5">
    <source>
        <dbReference type="ARBA" id="ARBA00022741"/>
    </source>
</evidence>
<dbReference type="GO" id="GO:0000166">
    <property type="term" value="F:nucleotide binding"/>
    <property type="evidence" value="ECO:0007669"/>
    <property type="project" value="UniProtKB-KW"/>
</dbReference>
<reference evidence="13" key="1">
    <citation type="submission" date="2021-03" db="EMBL/GenBank/DDBJ databases">
        <authorList>
            <person name="Bekaert M."/>
        </authorList>
    </citation>
    <scope>NUCLEOTIDE SEQUENCE</scope>
</reference>
<evidence type="ECO:0000256" key="3">
    <source>
        <dbReference type="ARBA" id="ARBA00022692"/>
    </source>
</evidence>
<dbReference type="PANTHER" id="PTHR11920:SF335">
    <property type="entry name" value="GUANYLATE CYCLASE"/>
    <property type="match status" value="1"/>
</dbReference>
<keyword evidence="3 11" id="KW-0812">Transmembrane</keyword>
<evidence type="ECO:0000256" key="10">
    <source>
        <dbReference type="RuleBase" id="RU000405"/>
    </source>
</evidence>
<dbReference type="GO" id="GO:0035556">
    <property type="term" value="P:intracellular signal transduction"/>
    <property type="evidence" value="ECO:0007669"/>
    <property type="project" value="InterPro"/>
</dbReference>
<dbReference type="Proteomes" id="UP000683360">
    <property type="component" value="Unassembled WGS sequence"/>
</dbReference>
<sequence>MAYGKKSLHDVETSSGNMLSRVKRMSLFSENLSTKRGQNCQMLKIIGLVIIPMIAMVIENAIKISKDEAILCQAKKVREKILFSVEIGLLVHFLQIERGTTALYISSGGSPLVFTSLKTKRLDTDSSLEALNGWITLSSPSQFQSREAYRAHLRTYRDNLDPINTTINAAIKFYSNDNELIIGWVGSTVQESNSETSWQLLTAYHMLLLSKEEAGIERALGSTFYARDHDNLSSAIDNAVEIKEKNKNTICEEMNNQRRTDAIKDKVHKDKRHASGSFPLEDLLWYTEKKTLGETYLLRSMQYSETVMTLLDELYTYTSLATELDSMRKQISVNNATSASVVAGLVWFDNMTSYINILKTIQDTLVKEIIVSLNNNLSLHEMDVRISIFLVVGAIVMFPVIVLLVYRLNKKLLSFANSLTNKTYDLEQERKRTEQLLYQMLPVSIAKRMMNNTPIEPEYFESVTVYFSDIVGFTTICSKSSPMQVIYMLNDLYSVIDERIEKFDVYKVETIGDAYMMVSGLPVRNTDQHASEIALMSLDILKIVSQSHIPHIPGEKWQIRIGINTGSVVAGVVGTKMPRYCLFGNTVNVASRMESTSEPGMIHISQSTKIALEKHPDFLVEQRGETIIKYRATPDAFSSFMLALCLMFPYTSGYGVHLLCIDPLYNILSDIVSYLVIQDASQAMAN</sequence>
<keyword evidence="5" id="KW-0547">Nucleotide-binding</keyword>
<evidence type="ECO:0000313" key="13">
    <source>
        <dbReference type="EMBL" id="CAG2209258.1"/>
    </source>
</evidence>
<dbReference type="EMBL" id="CAJPWZ010001142">
    <property type="protein sequence ID" value="CAG2209258.1"/>
    <property type="molecule type" value="Genomic_DNA"/>
</dbReference>
<dbReference type="GO" id="GO:0001653">
    <property type="term" value="F:peptide receptor activity"/>
    <property type="evidence" value="ECO:0007669"/>
    <property type="project" value="TreeGrafter"/>
</dbReference>
<evidence type="ECO:0000256" key="8">
    <source>
        <dbReference type="ARBA" id="ARBA00023239"/>
    </source>
</evidence>
<dbReference type="EC" id="4.6.1.2" evidence="2"/>
<evidence type="ECO:0000313" key="14">
    <source>
        <dbReference type="Proteomes" id="UP000683360"/>
    </source>
</evidence>
<dbReference type="AlphaFoldDB" id="A0A8S3RWY1"/>
<keyword evidence="7 11" id="KW-0472">Membrane</keyword>
<evidence type="ECO:0000259" key="12">
    <source>
        <dbReference type="PROSITE" id="PS50125"/>
    </source>
</evidence>
<feature type="domain" description="Guanylate cyclase" evidence="12">
    <location>
        <begin position="464"/>
        <end position="594"/>
    </location>
</feature>
<dbReference type="InterPro" id="IPR029787">
    <property type="entry name" value="Nucleotide_cyclase"/>
</dbReference>
<dbReference type="InterPro" id="IPR050401">
    <property type="entry name" value="Cyclic_nucleotide_synthase"/>
</dbReference>
<dbReference type="GO" id="GO:0005886">
    <property type="term" value="C:plasma membrane"/>
    <property type="evidence" value="ECO:0007669"/>
    <property type="project" value="TreeGrafter"/>
</dbReference>
<evidence type="ECO:0000256" key="4">
    <source>
        <dbReference type="ARBA" id="ARBA00022729"/>
    </source>
</evidence>
<keyword evidence="6 11" id="KW-1133">Transmembrane helix</keyword>
<dbReference type="Gene3D" id="6.10.250.780">
    <property type="match status" value="1"/>
</dbReference>
<evidence type="ECO:0000256" key="9">
    <source>
        <dbReference type="ARBA" id="ARBA00023293"/>
    </source>
</evidence>
<proteinExistence type="inferred from homology"/>
<dbReference type="Gene3D" id="3.30.70.1230">
    <property type="entry name" value="Nucleotide cyclase"/>
    <property type="match status" value="1"/>
</dbReference>
<organism evidence="13 14">
    <name type="scientific">Mytilus edulis</name>
    <name type="common">Blue mussel</name>
    <dbReference type="NCBI Taxonomy" id="6550"/>
    <lineage>
        <taxon>Eukaryota</taxon>
        <taxon>Metazoa</taxon>
        <taxon>Spiralia</taxon>
        <taxon>Lophotrochozoa</taxon>
        <taxon>Mollusca</taxon>
        <taxon>Bivalvia</taxon>
        <taxon>Autobranchia</taxon>
        <taxon>Pteriomorphia</taxon>
        <taxon>Mytilida</taxon>
        <taxon>Mytiloidea</taxon>
        <taxon>Mytilidae</taxon>
        <taxon>Mytilinae</taxon>
        <taxon>Mytilus</taxon>
    </lineage>
</organism>
<comment type="subcellular location">
    <subcellularLocation>
        <location evidence="1">Membrane</location>
        <topology evidence="1">Single-pass type I membrane protein</topology>
    </subcellularLocation>
</comment>
<dbReference type="FunFam" id="3.30.70.1230:FF:000015">
    <property type="entry name" value="Guanylate cyclase"/>
    <property type="match status" value="1"/>
</dbReference>